<dbReference type="Pfam" id="PF04472">
    <property type="entry name" value="SepF"/>
    <property type="match status" value="1"/>
</dbReference>
<keyword evidence="5" id="KW-0963">Cytoplasm</keyword>
<keyword evidence="3 5" id="KW-0131">Cell cycle</keyword>
<accession>A0ABT2F7U1</accession>
<comment type="subcellular location">
    <subcellularLocation>
        <location evidence="5">Cytoplasm</location>
    </subcellularLocation>
    <text evidence="5">Localizes to the division site, in a FtsZ-dependent manner.</text>
</comment>
<feature type="region of interest" description="Disordered" evidence="6">
    <location>
        <begin position="27"/>
        <end position="103"/>
    </location>
</feature>
<keyword evidence="1 5" id="KW-0132">Cell division</keyword>
<evidence type="ECO:0000256" key="3">
    <source>
        <dbReference type="ARBA" id="ARBA00023306"/>
    </source>
</evidence>
<feature type="compositionally biased region" description="Polar residues" evidence="6">
    <location>
        <begin position="88"/>
        <end position="97"/>
    </location>
</feature>
<keyword evidence="2 5" id="KW-0717">Septation</keyword>
<evidence type="ECO:0000313" key="7">
    <source>
        <dbReference type="EMBL" id="MCS4488566.1"/>
    </source>
</evidence>
<dbReference type="InterPro" id="IPR007561">
    <property type="entry name" value="Cell_div_SepF/SepF-rel"/>
</dbReference>
<dbReference type="HAMAP" id="MF_01197">
    <property type="entry name" value="SepF"/>
    <property type="match status" value="1"/>
</dbReference>
<evidence type="ECO:0000256" key="1">
    <source>
        <dbReference type="ARBA" id="ARBA00022618"/>
    </source>
</evidence>
<organism evidence="7 8">
    <name type="scientific">Streptococcus sciuri</name>
    <dbReference type="NCBI Taxonomy" id="2973939"/>
    <lineage>
        <taxon>Bacteria</taxon>
        <taxon>Bacillati</taxon>
        <taxon>Bacillota</taxon>
        <taxon>Bacilli</taxon>
        <taxon>Lactobacillales</taxon>
        <taxon>Streptococcaceae</taxon>
        <taxon>Streptococcus</taxon>
    </lineage>
</organism>
<dbReference type="PANTHER" id="PTHR35798:SF1">
    <property type="entry name" value="CELL DIVISION PROTEIN SEPF"/>
    <property type="match status" value="1"/>
</dbReference>
<dbReference type="RefSeq" id="WP_259138896.1">
    <property type="nucleotide sequence ID" value="NZ_JANUXX010000007.1"/>
</dbReference>
<sequence length="205" mass="23673">MAFKDRIERLIAYFDTDDVTDAESNMDLSHQVEQKSVQTQKESRDTSQVIKEQESVRQPRQMSQQKPEYSQSHQQSKSSVTQRRKPTNVPSYHNAQQQHRETQDVSVPQLTILLKYPKLYDDAQDIVDLLSRDVCVLIDFQYMLDAQARRCLDFIDGASKVLEGTLKKVGSSIYLLAPKIVSVNFEEAVHAVSQEANFDFDMKRR</sequence>
<comment type="caution">
    <text evidence="7">The sequence shown here is derived from an EMBL/GenBank/DDBJ whole genome shotgun (WGS) entry which is preliminary data.</text>
</comment>
<comment type="function">
    <text evidence="4 5">Cell division protein that is part of the divisome complex and is recruited early to the Z-ring. Probably stimulates Z-ring formation, perhaps through the cross-linking of FtsZ protofilaments. Its function overlaps with FtsA.</text>
</comment>
<reference evidence="7 8" key="1">
    <citation type="journal article" date="2023" name="Int. J. Syst. Evol. Microbiol.">
        <title>Streptococcus sciuri sp. nov., Staphylococcus marylandisciuri sp. nov. and Staphylococcus americanisciuri sp. nov., isolated from faeces of eastern grey squirrel (Sciurus carolinensis).</title>
        <authorList>
            <person name="Volokhov D.V."/>
            <person name="Zagorodnyaya T.A."/>
            <person name="Furtak V.A."/>
            <person name="Nattanmai G."/>
            <person name="Randall L."/>
            <person name="Jose S."/>
            <person name="Gao Y."/>
            <person name="Eisenberg T."/>
            <person name="Delmonte P."/>
            <person name="Blom J."/>
            <person name="Mitchell K.K."/>
        </authorList>
    </citation>
    <scope>NUCLEOTIDE SEQUENCE [LARGE SCALE GENOMIC DNA]</scope>
    <source>
        <strain evidence="7 8">SQ9-PEA</strain>
    </source>
</reference>
<proteinExistence type="inferred from homology"/>
<evidence type="ECO:0000256" key="5">
    <source>
        <dbReference type="HAMAP-Rule" id="MF_01197"/>
    </source>
</evidence>
<dbReference type="InterPro" id="IPR038594">
    <property type="entry name" value="SepF-like_sf"/>
</dbReference>
<protein>
    <recommendedName>
        <fullName evidence="5">Cell division protein SepF</fullName>
    </recommendedName>
</protein>
<evidence type="ECO:0000256" key="2">
    <source>
        <dbReference type="ARBA" id="ARBA00023210"/>
    </source>
</evidence>
<feature type="compositionally biased region" description="Polar residues" evidence="6">
    <location>
        <begin position="58"/>
        <end position="81"/>
    </location>
</feature>
<evidence type="ECO:0000256" key="6">
    <source>
        <dbReference type="SAM" id="MobiDB-lite"/>
    </source>
</evidence>
<evidence type="ECO:0000256" key="4">
    <source>
        <dbReference type="ARBA" id="ARBA00044936"/>
    </source>
</evidence>
<comment type="similarity">
    <text evidence="5">Belongs to the SepF family.</text>
</comment>
<dbReference type="Gene3D" id="3.30.110.150">
    <property type="entry name" value="SepF-like protein"/>
    <property type="match status" value="1"/>
</dbReference>
<keyword evidence="8" id="KW-1185">Reference proteome</keyword>
<dbReference type="PANTHER" id="PTHR35798">
    <property type="entry name" value="CELL DIVISION PROTEIN SEPF"/>
    <property type="match status" value="1"/>
</dbReference>
<feature type="compositionally biased region" description="Basic and acidic residues" evidence="6">
    <location>
        <begin position="41"/>
        <end position="57"/>
    </location>
</feature>
<dbReference type="GO" id="GO:0051301">
    <property type="term" value="P:cell division"/>
    <property type="evidence" value="ECO:0007669"/>
    <property type="project" value="UniProtKB-KW"/>
</dbReference>
<dbReference type="Proteomes" id="UP001206548">
    <property type="component" value="Unassembled WGS sequence"/>
</dbReference>
<comment type="subunit">
    <text evidence="5">Homodimer. Interacts with FtsZ.</text>
</comment>
<name>A0ABT2F7U1_9STRE</name>
<evidence type="ECO:0000313" key="8">
    <source>
        <dbReference type="Proteomes" id="UP001206548"/>
    </source>
</evidence>
<dbReference type="InterPro" id="IPR023052">
    <property type="entry name" value="Cell_div_SepF"/>
</dbReference>
<dbReference type="EMBL" id="JANUXX010000007">
    <property type="protein sequence ID" value="MCS4488566.1"/>
    <property type="molecule type" value="Genomic_DNA"/>
</dbReference>
<gene>
    <name evidence="5 7" type="primary">sepF</name>
    <name evidence="7" type="ORF">NXS10_06295</name>
</gene>